<evidence type="ECO:0000256" key="5">
    <source>
        <dbReference type="ARBA" id="ARBA00023136"/>
    </source>
</evidence>
<dbReference type="HOGENOM" id="CLU_000445_107_21_9"/>
<feature type="coiled-coil region" evidence="9">
    <location>
        <begin position="379"/>
        <end position="448"/>
    </location>
</feature>
<dbReference type="InterPro" id="IPR003660">
    <property type="entry name" value="HAMP_dom"/>
</dbReference>
<dbReference type="CDD" id="cd06225">
    <property type="entry name" value="HAMP"/>
    <property type="match status" value="1"/>
</dbReference>
<dbReference type="InterPro" id="IPR004089">
    <property type="entry name" value="MCPsignal_dom"/>
</dbReference>
<dbReference type="CDD" id="cd11386">
    <property type="entry name" value="MCP_signal"/>
    <property type="match status" value="1"/>
</dbReference>
<dbReference type="AlphaFoldDB" id="D9QT68"/>
<protein>
    <submittedName>
        <fullName evidence="13">Methyl-accepting chemotaxis sensory transducer with Cache sensor</fullName>
    </submittedName>
</protein>
<evidence type="ECO:0000313" key="14">
    <source>
        <dbReference type="Proteomes" id="UP000001661"/>
    </source>
</evidence>
<evidence type="ECO:0000256" key="1">
    <source>
        <dbReference type="ARBA" id="ARBA00004651"/>
    </source>
</evidence>
<dbReference type="PANTHER" id="PTHR32089:SF112">
    <property type="entry name" value="LYSOZYME-LIKE PROTEIN-RELATED"/>
    <property type="match status" value="1"/>
</dbReference>
<feature type="transmembrane region" description="Helical" evidence="10">
    <location>
        <begin position="210"/>
        <end position="233"/>
    </location>
</feature>
<evidence type="ECO:0000256" key="8">
    <source>
        <dbReference type="PROSITE-ProRule" id="PRU00284"/>
    </source>
</evidence>
<dbReference type="STRING" id="574087.Acear_2078"/>
<dbReference type="InterPro" id="IPR004010">
    <property type="entry name" value="Double_Cache_2"/>
</dbReference>
<dbReference type="Gene3D" id="1.10.287.950">
    <property type="entry name" value="Methyl-accepting chemotaxis protein"/>
    <property type="match status" value="1"/>
</dbReference>
<feature type="transmembrane region" description="Helical" evidence="10">
    <location>
        <begin position="13"/>
        <end position="34"/>
    </location>
</feature>
<keyword evidence="9" id="KW-0175">Coiled coil</keyword>
<dbReference type="OrthoDB" id="9810264at2"/>
<feature type="coiled-coil region" evidence="9">
    <location>
        <begin position="505"/>
        <end position="546"/>
    </location>
</feature>
<sequence length="549" mass="60572">MGNFKNLSLKKKILLGIGLSLLVSLLVIGSGILLKFNSFQETSTKTLEKLLLNDEQMRIKDSVHTASQLMSDIYEENNDNLSQEELKELIVSTNNKVDFGEAGYYFIYNYEGEVVALPPTPDKQGTNRWDLQDANGKYFIRDIVNTAKAGGGFVDYIYEHPETGQEESKFAYIEPIEGTDWLIGSGAYESVINSKLTEPKKEISNFKSETLIFIGIILVISLVVMFLIINWIANYIKRNLNPVLDGMHRLAAGDLQNKLEVNSQDELGNLAQQYNDAVDQLNDLIRELLDNIEDLSAYSEELSASAQEGNATIETTNELVEDISASIEEISASAEEVTSFAQESSSKTEVGNDNIEETLISINEINQSIDEAVGIINELDNTSQEIDNIVEMITNISEQTNLLALNAAIEAARAGEAGQGFAVVAEEIRELAEETNEATEQIASLIDKTQSKTDTGLKAVKEVKEKATKSRKVATETGEVFEEIQNASNQTATQIEQTAGATQDLAKKSEQINTSTDDIQNMSNEVTASSQELANMAQRLQELVDKFKI</sequence>
<dbReference type="GO" id="GO:0004888">
    <property type="term" value="F:transmembrane signaling receptor activity"/>
    <property type="evidence" value="ECO:0007669"/>
    <property type="project" value="InterPro"/>
</dbReference>
<dbReference type="Proteomes" id="UP000001661">
    <property type="component" value="Chromosome"/>
</dbReference>
<dbReference type="Pfam" id="PF00672">
    <property type="entry name" value="HAMP"/>
    <property type="match status" value="1"/>
</dbReference>
<keyword evidence="3 10" id="KW-0812">Transmembrane</keyword>
<organism evidence="13 14">
    <name type="scientific">Acetohalobium arabaticum (strain ATCC 49924 / DSM 5501 / Z-7288)</name>
    <dbReference type="NCBI Taxonomy" id="574087"/>
    <lineage>
        <taxon>Bacteria</taxon>
        <taxon>Bacillati</taxon>
        <taxon>Bacillota</taxon>
        <taxon>Clostridia</taxon>
        <taxon>Halanaerobiales</taxon>
        <taxon>Halobacteroidaceae</taxon>
        <taxon>Acetohalobium</taxon>
    </lineage>
</organism>
<dbReference type="SMART" id="SM00283">
    <property type="entry name" value="MA"/>
    <property type="match status" value="1"/>
</dbReference>
<dbReference type="KEGG" id="aar:Acear_2078"/>
<dbReference type="GO" id="GO:0006935">
    <property type="term" value="P:chemotaxis"/>
    <property type="evidence" value="ECO:0007669"/>
    <property type="project" value="InterPro"/>
</dbReference>
<dbReference type="Gene3D" id="3.30.450.20">
    <property type="entry name" value="PAS domain"/>
    <property type="match status" value="1"/>
</dbReference>
<feature type="coiled-coil region" evidence="9">
    <location>
        <begin position="267"/>
        <end position="298"/>
    </location>
</feature>
<evidence type="ECO:0000256" key="7">
    <source>
        <dbReference type="ARBA" id="ARBA00029447"/>
    </source>
</evidence>
<keyword evidence="5 10" id="KW-0472">Membrane</keyword>
<keyword evidence="4 10" id="KW-1133">Transmembrane helix</keyword>
<proteinExistence type="inferred from homology"/>
<accession>D9QT68</accession>
<evidence type="ECO:0000256" key="3">
    <source>
        <dbReference type="ARBA" id="ARBA00022692"/>
    </source>
</evidence>
<dbReference type="Pfam" id="PF00015">
    <property type="entry name" value="MCPsignal"/>
    <property type="match status" value="1"/>
</dbReference>
<keyword evidence="6 8" id="KW-0807">Transducer</keyword>
<feature type="domain" description="HAMP" evidence="12">
    <location>
        <begin position="234"/>
        <end position="286"/>
    </location>
</feature>
<dbReference type="SMART" id="SM01049">
    <property type="entry name" value="Cache_2"/>
    <property type="match status" value="1"/>
</dbReference>
<comment type="similarity">
    <text evidence="7">Belongs to the methyl-accepting chemotaxis (MCP) protein family.</text>
</comment>
<dbReference type="PANTHER" id="PTHR32089">
    <property type="entry name" value="METHYL-ACCEPTING CHEMOTAXIS PROTEIN MCPB"/>
    <property type="match status" value="1"/>
</dbReference>
<name>D9QT68_ACEAZ</name>
<dbReference type="GO" id="GO:0005886">
    <property type="term" value="C:plasma membrane"/>
    <property type="evidence" value="ECO:0007669"/>
    <property type="project" value="UniProtKB-SubCell"/>
</dbReference>
<evidence type="ECO:0000259" key="12">
    <source>
        <dbReference type="PROSITE" id="PS50885"/>
    </source>
</evidence>
<reference evidence="13 14" key="1">
    <citation type="journal article" date="2010" name="Stand. Genomic Sci.">
        <title>Complete genome sequence of Acetohalobium arabaticum type strain (Z-7288).</title>
        <authorList>
            <person name="Sikorski J."/>
            <person name="Lapidus A."/>
            <person name="Chertkov O."/>
            <person name="Lucas S."/>
            <person name="Copeland A."/>
            <person name="Glavina Del Rio T."/>
            <person name="Nolan M."/>
            <person name="Tice H."/>
            <person name="Cheng J.F."/>
            <person name="Han C."/>
            <person name="Brambilla E."/>
            <person name="Pitluck S."/>
            <person name="Liolios K."/>
            <person name="Ivanova N."/>
            <person name="Mavromatis K."/>
            <person name="Mikhailova N."/>
            <person name="Pati A."/>
            <person name="Bruce D."/>
            <person name="Detter C."/>
            <person name="Tapia R."/>
            <person name="Goodwin L."/>
            <person name="Chen A."/>
            <person name="Palaniappan K."/>
            <person name="Land M."/>
            <person name="Hauser L."/>
            <person name="Chang Y.J."/>
            <person name="Jeffries C.D."/>
            <person name="Rohde M."/>
            <person name="Goker M."/>
            <person name="Spring S."/>
            <person name="Woyke T."/>
            <person name="Bristow J."/>
            <person name="Eisen J.A."/>
            <person name="Markowitz V."/>
            <person name="Hugenholtz P."/>
            <person name="Kyrpides N.C."/>
            <person name="Klenk H.P."/>
        </authorList>
    </citation>
    <scope>NUCLEOTIDE SEQUENCE [LARGE SCALE GENOMIC DNA]</scope>
    <source>
        <strain evidence="14">ATCC 49924 / DSM 5501 / Z-7288</strain>
    </source>
</reference>
<dbReference type="InterPro" id="IPR004090">
    <property type="entry name" value="Chemotax_Me-accpt_rcpt"/>
</dbReference>
<dbReference type="SMART" id="SM00304">
    <property type="entry name" value="HAMP"/>
    <property type="match status" value="2"/>
</dbReference>
<evidence type="ECO:0000259" key="11">
    <source>
        <dbReference type="PROSITE" id="PS50111"/>
    </source>
</evidence>
<evidence type="ECO:0000256" key="6">
    <source>
        <dbReference type="ARBA" id="ARBA00023224"/>
    </source>
</evidence>
<keyword evidence="14" id="KW-1185">Reference proteome</keyword>
<evidence type="ECO:0000256" key="9">
    <source>
        <dbReference type="SAM" id="Coils"/>
    </source>
</evidence>
<dbReference type="RefSeq" id="WP_013279011.1">
    <property type="nucleotide sequence ID" value="NC_014378.1"/>
</dbReference>
<feature type="domain" description="Methyl-accepting transducer" evidence="11">
    <location>
        <begin position="284"/>
        <end position="520"/>
    </location>
</feature>
<keyword evidence="2" id="KW-1003">Cell membrane</keyword>
<evidence type="ECO:0000256" key="10">
    <source>
        <dbReference type="SAM" id="Phobius"/>
    </source>
</evidence>
<dbReference type="EMBL" id="CP002105">
    <property type="protein sequence ID" value="ADL13568.1"/>
    <property type="molecule type" value="Genomic_DNA"/>
</dbReference>
<evidence type="ECO:0000313" key="13">
    <source>
        <dbReference type="EMBL" id="ADL13568.1"/>
    </source>
</evidence>
<evidence type="ECO:0000256" key="2">
    <source>
        <dbReference type="ARBA" id="ARBA00022475"/>
    </source>
</evidence>
<gene>
    <name evidence="13" type="ordered locus">Acear_2078</name>
</gene>
<dbReference type="InterPro" id="IPR033480">
    <property type="entry name" value="sCache_2"/>
</dbReference>
<dbReference type="PROSITE" id="PS50885">
    <property type="entry name" value="HAMP"/>
    <property type="match status" value="1"/>
</dbReference>
<dbReference type="PRINTS" id="PR00260">
    <property type="entry name" value="CHEMTRNSDUCR"/>
</dbReference>
<dbReference type="SUPFAM" id="SSF58104">
    <property type="entry name" value="Methyl-accepting chemotaxis protein (MCP) signaling domain"/>
    <property type="match status" value="1"/>
</dbReference>
<dbReference type="eggNOG" id="COG0840">
    <property type="taxonomic scope" value="Bacteria"/>
</dbReference>
<dbReference type="Pfam" id="PF08269">
    <property type="entry name" value="dCache_2"/>
    <property type="match status" value="1"/>
</dbReference>
<comment type="subcellular location">
    <subcellularLocation>
        <location evidence="1">Cell membrane</location>
        <topology evidence="1">Multi-pass membrane protein</topology>
    </subcellularLocation>
</comment>
<evidence type="ECO:0000256" key="4">
    <source>
        <dbReference type="ARBA" id="ARBA00022989"/>
    </source>
</evidence>
<dbReference type="GO" id="GO:0007165">
    <property type="term" value="P:signal transduction"/>
    <property type="evidence" value="ECO:0007669"/>
    <property type="project" value="UniProtKB-KW"/>
</dbReference>
<dbReference type="PROSITE" id="PS50111">
    <property type="entry name" value="CHEMOTAXIS_TRANSDUC_2"/>
    <property type="match status" value="1"/>
</dbReference>